<organism evidence="1 2">
    <name type="scientific">Nannochloropsis gaditana</name>
    <dbReference type="NCBI Taxonomy" id="72520"/>
    <lineage>
        <taxon>Eukaryota</taxon>
        <taxon>Sar</taxon>
        <taxon>Stramenopiles</taxon>
        <taxon>Ochrophyta</taxon>
        <taxon>Eustigmatophyceae</taxon>
        <taxon>Eustigmatales</taxon>
        <taxon>Monodopsidaceae</taxon>
        <taxon>Nannochloropsis</taxon>
    </lineage>
</organism>
<proteinExistence type="predicted"/>
<name>W7TPJ0_9STRA</name>
<dbReference type="Proteomes" id="UP000019335">
    <property type="component" value="Chromosome 5"/>
</dbReference>
<comment type="caution">
    <text evidence="1">The sequence shown here is derived from an EMBL/GenBank/DDBJ whole genome shotgun (WGS) entry which is preliminary data.</text>
</comment>
<evidence type="ECO:0000313" key="1">
    <source>
        <dbReference type="EMBL" id="EWM27947.1"/>
    </source>
</evidence>
<gene>
    <name evidence="1" type="ORF">Naga_100008g92</name>
</gene>
<sequence>MDLLLELEDGGKERLTSGHQAFESLQSNELVLQPGQEEVGRLLGDPLVARNRVRKHICGLRCKCWNRRPPGKRRESDYMGLFRMKAASCALISLGGILVGRIDGVQALDLSFPLREDMHALTKDLYALCVLADALTESLVCFQSRPHSAFRRVDFTAHFFDHDFRLQRQYKRGEVFRPLDIATVVSRSEGGERRSGR</sequence>
<dbReference type="EMBL" id="AZIL01000356">
    <property type="protein sequence ID" value="EWM27947.1"/>
    <property type="molecule type" value="Genomic_DNA"/>
</dbReference>
<accession>W7TPJ0</accession>
<protein>
    <submittedName>
        <fullName evidence="1">Uncharacterized protein</fullName>
    </submittedName>
</protein>
<evidence type="ECO:0000313" key="2">
    <source>
        <dbReference type="Proteomes" id="UP000019335"/>
    </source>
</evidence>
<reference evidence="1 2" key="1">
    <citation type="journal article" date="2014" name="Mol. Plant">
        <title>Chromosome Scale Genome Assembly and Transcriptome Profiling of Nannochloropsis gaditana in Nitrogen Depletion.</title>
        <authorList>
            <person name="Corteggiani Carpinelli E."/>
            <person name="Telatin A."/>
            <person name="Vitulo N."/>
            <person name="Forcato C."/>
            <person name="D'Angelo M."/>
            <person name="Schiavon R."/>
            <person name="Vezzi A."/>
            <person name="Giacometti G.M."/>
            <person name="Morosinotto T."/>
            <person name="Valle G."/>
        </authorList>
    </citation>
    <scope>NUCLEOTIDE SEQUENCE [LARGE SCALE GENOMIC DNA]</scope>
    <source>
        <strain evidence="1 2">B-31</strain>
    </source>
</reference>
<dbReference type="AlphaFoldDB" id="W7TPJ0"/>
<keyword evidence="2" id="KW-1185">Reference proteome</keyword>